<feature type="compositionally biased region" description="Polar residues" evidence="1">
    <location>
        <begin position="86"/>
        <end position="95"/>
    </location>
</feature>
<feature type="transmembrane region" description="Helical" evidence="2">
    <location>
        <begin position="292"/>
        <end position="311"/>
    </location>
</feature>
<feature type="compositionally biased region" description="Polar residues" evidence="1">
    <location>
        <begin position="47"/>
        <end position="58"/>
    </location>
</feature>
<dbReference type="OrthoDB" id="1045822at2759"/>
<feature type="compositionally biased region" description="Polar residues" evidence="1">
    <location>
        <begin position="192"/>
        <end position="203"/>
    </location>
</feature>
<dbReference type="Proteomes" id="UP000325577">
    <property type="component" value="Linkage Group LG12"/>
</dbReference>
<dbReference type="AlphaFoldDB" id="A0A5J5BJB3"/>
<keyword evidence="4" id="KW-1185">Reference proteome</keyword>
<gene>
    <name evidence="3" type="ORF">F0562_023813</name>
</gene>
<dbReference type="NCBIfam" id="TIGR01571">
    <property type="entry name" value="A_thal_Cys_rich"/>
    <property type="match status" value="1"/>
</dbReference>
<reference evidence="3 4" key="1">
    <citation type="submission" date="2019-09" db="EMBL/GenBank/DDBJ databases">
        <title>A chromosome-level genome assembly of the Chinese tupelo Nyssa sinensis.</title>
        <authorList>
            <person name="Yang X."/>
            <person name="Kang M."/>
            <person name="Yang Y."/>
            <person name="Xiong H."/>
            <person name="Wang M."/>
            <person name="Zhang Z."/>
            <person name="Wang Z."/>
            <person name="Wu H."/>
            <person name="Ma T."/>
            <person name="Liu J."/>
            <person name="Xi Z."/>
        </authorList>
    </citation>
    <scope>NUCLEOTIDE SEQUENCE [LARGE SCALE GENOMIC DNA]</scope>
    <source>
        <strain evidence="3">J267</strain>
        <tissue evidence="3">Leaf</tissue>
    </source>
</reference>
<evidence type="ECO:0000256" key="1">
    <source>
        <dbReference type="SAM" id="MobiDB-lite"/>
    </source>
</evidence>
<protein>
    <submittedName>
        <fullName evidence="3">Uncharacterized protein</fullName>
    </submittedName>
</protein>
<sequence>MARSDQADPSLYYNDQPESDPQPQEYQYEAGTSLDDVPPPIYETYYNDDNQQDLSNPPGNDPQSQQQFEQPPPQSQQPAHYRLQNPHPQANNAYQPASPARYPPQAPQTMATQPVQYPPQQNPQMEVPPRTPPRSYPPQANPQAFPPQNGPQSFPPQTEPHAYPPQANPQAYPPQAYPPQANPQAYPPQAGAISSTSELSTTGTDGGQMGYSAGPQPQFSPAGPMKVNGATIGTPILNPYPAPATEGWSTGLFDCMDDPGNALATACFPCLTFGQIAEIIDNGHTSCATSGMLYGVIAFVIGMPCLISCTYRTKLRSRYGLVESPAPDWVTHFFCEWCALCQEYRELQRRGLDPSIGWQGNVNRNQQHQVGMVPPMNQTMMG</sequence>
<evidence type="ECO:0000313" key="4">
    <source>
        <dbReference type="Proteomes" id="UP000325577"/>
    </source>
</evidence>
<dbReference type="PANTHER" id="PTHR15907">
    <property type="entry name" value="DUF614 FAMILY PROTEIN-RELATED"/>
    <property type="match status" value="1"/>
</dbReference>
<organism evidence="3 4">
    <name type="scientific">Nyssa sinensis</name>
    <dbReference type="NCBI Taxonomy" id="561372"/>
    <lineage>
        <taxon>Eukaryota</taxon>
        <taxon>Viridiplantae</taxon>
        <taxon>Streptophyta</taxon>
        <taxon>Embryophyta</taxon>
        <taxon>Tracheophyta</taxon>
        <taxon>Spermatophyta</taxon>
        <taxon>Magnoliopsida</taxon>
        <taxon>eudicotyledons</taxon>
        <taxon>Gunneridae</taxon>
        <taxon>Pentapetalae</taxon>
        <taxon>asterids</taxon>
        <taxon>Cornales</taxon>
        <taxon>Nyssaceae</taxon>
        <taxon>Nyssa</taxon>
    </lineage>
</organism>
<keyword evidence="2" id="KW-0472">Membrane</keyword>
<feature type="compositionally biased region" description="Pro residues" evidence="1">
    <location>
        <begin position="129"/>
        <end position="181"/>
    </location>
</feature>
<dbReference type="Pfam" id="PF04749">
    <property type="entry name" value="PLAC8"/>
    <property type="match status" value="1"/>
</dbReference>
<dbReference type="InterPro" id="IPR006461">
    <property type="entry name" value="PLAC_motif_containing"/>
</dbReference>
<name>A0A5J5BJB3_9ASTE</name>
<evidence type="ECO:0000256" key="2">
    <source>
        <dbReference type="SAM" id="Phobius"/>
    </source>
</evidence>
<evidence type="ECO:0000313" key="3">
    <source>
        <dbReference type="EMBL" id="KAA8542688.1"/>
    </source>
</evidence>
<proteinExistence type="predicted"/>
<keyword evidence="2" id="KW-0812">Transmembrane</keyword>
<dbReference type="EMBL" id="CM018035">
    <property type="protein sequence ID" value="KAA8542688.1"/>
    <property type="molecule type" value="Genomic_DNA"/>
</dbReference>
<feature type="region of interest" description="Disordered" evidence="1">
    <location>
        <begin position="1"/>
        <end position="223"/>
    </location>
</feature>
<keyword evidence="2" id="KW-1133">Transmembrane helix</keyword>
<accession>A0A5J5BJB3</accession>